<dbReference type="Gene3D" id="2.60.40.1120">
    <property type="entry name" value="Carboxypeptidase-like, regulatory domain"/>
    <property type="match status" value="1"/>
</dbReference>
<dbReference type="GO" id="GO:0009279">
    <property type="term" value="C:cell outer membrane"/>
    <property type="evidence" value="ECO:0007669"/>
    <property type="project" value="UniProtKB-SubCell"/>
</dbReference>
<dbReference type="SUPFAM" id="SSF56935">
    <property type="entry name" value="Porins"/>
    <property type="match status" value="1"/>
</dbReference>
<dbReference type="STRING" id="1605367.AFM12_10455"/>
<keyword evidence="10" id="KW-0675">Receptor</keyword>
<evidence type="ECO:0000256" key="1">
    <source>
        <dbReference type="ARBA" id="ARBA00004571"/>
    </source>
</evidence>
<comment type="caution">
    <text evidence="10">The sequence shown here is derived from an EMBL/GenBank/DDBJ whole genome shotgun (WGS) entry which is preliminary data.</text>
</comment>
<name>A0A0P7C428_9BACT</name>
<feature type="domain" description="TonB-dependent receptor plug" evidence="9">
    <location>
        <begin position="110"/>
        <end position="217"/>
    </location>
</feature>
<keyword evidence="6 7" id="KW-0998">Cell outer membrane</keyword>
<proteinExistence type="inferred from homology"/>
<evidence type="ECO:0000256" key="4">
    <source>
        <dbReference type="ARBA" id="ARBA00022692"/>
    </source>
</evidence>
<evidence type="ECO:0000256" key="6">
    <source>
        <dbReference type="ARBA" id="ARBA00023237"/>
    </source>
</evidence>
<dbReference type="PROSITE" id="PS52016">
    <property type="entry name" value="TONB_DEPENDENT_REC_3"/>
    <property type="match status" value="1"/>
</dbReference>
<dbReference type="InterPro" id="IPR037066">
    <property type="entry name" value="Plug_dom_sf"/>
</dbReference>
<dbReference type="PATRIC" id="fig|1605367.3.peg.3478"/>
<dbReference type="NCBIfam" id="TIGR04057">
    <property type="entry name" value="SusC_RagA_signa"/>
    <property type="match status" value="1"/>
</dbReference>
<dbReference type="FunFam" id="2.170.130.10:FF:000008">
    <property type="entry name" value="SusC/RagA family TonB-linked outer membrane protein"/>
    <property type="match status" value="1"/>
</dbReference>
<feature type="signal peptide" evidence="8">
    <location>
        <begin position="1"/>
        <end position="20"/>
    </location>
</feature>
<evidence type="ECO:0000256" key="5">
    <source>
        <dbReference type="ARBA" id="ARBA00023136"/>
    </source>
</evidence>
<dbReference type="Gene3D" id="2.170.130.10">
    <property type="entry name" value="TonB-dependent receptor, plug domain"/>
    <property type="match status" value="1"/>
</dbReference>
<dbReference type="EMBL" id="LGTQ01000006">
    <property type="protein sequence ID" value="KPM49081.1"/>
    <property type="molecule type" value="Genomic_DNA"/>
</dbReference>
<dbReference type="AlphaFoldDB" id="A0A0P7C428"/>
<keyword evidence="4 7" id="KW-0812">Transmembrane</keyword>
<reference evidence="10 11" key="1">
    <citation type="submission" date="2015-07" db="EMBL/GenBank/DDBJ databases">
        <title>The draft genome sequence of Leadbetterella sp. JN14-9.</title>
        <authorList>
            <person name="Liu Y."/>
            <person name="Du J."/>
            <person name="Shao Z."/>
        </authorList>
    </citation>
    <scope>NUCLEOTIDE SEQUENCE [LARGE SCALE GENOMIC DNA]</scope>
    <source>
        <strain evidence="10 11">JN14-9</strain>
    </source>
</reference>
<evidence type="ECO:0000256" key="2">
    <source>
        <dbReference type="ARBA" id="ARBA00022448"/>
    </source>
</evidence>
<comment type="subcellular location">
    <subcellularLocation>
        <location evidence="1 7">Cell outer membrane</location>
        <topology evidence="1 7">Multi-pass membrane protein</topology>
    </subcellularLocation>
</comment>
<evidence type="ECO:0000313" key="11">
    <source>
        <dbReference type="Proteomes" id="UP000050454"/>
    </source>
</evidence>
<dbReference type="InterPro" id="IPR039426">
    <property type="entry name" value="TonB-dep_rcpt-like"/>
</dbReference>
<organism evidence="10 11">
    <name type="scientific">Jiulongibacter sediminis</name>
    <dbReference type="NCBI Taxonomy" id="1605367"/>
    <lineage>
        <taxon>Bacteria</taxon>
        <taxon>Pseudomonadati</taxon>
        <taxon>Bacteroidota</taxon>
        <taxon>Cytophagia</taxon>
        <taxon>Cytophagales</taxon>
        <taxon>Leadbetterellaceae</taxon>
        <taxon>Jiulongibacter</taxon>
    </lineage>
</organism>
<keyword evidence="5 7" id="KW-0472">Membrane</keyword>
<dbReference type="NCBIfam" id="TIGR04056">
    <property type="entry name" value="OMP_RagA_SusC"/>
    <property type="match status" value="1"/>
</dbReference>
<keyword evidence="11" id="KW-1185">Reference proteome</keyword>
<accession>A0A0P7C428</accession>
<dbReference type="Proteomes" id="UP000050454">
    <property type="component" value="Unassembled WGS sequence"/>
</dbReference>
<dbReference type="InterPro" id="IPR012910">
    <property type="entry name" value="Plug_dom"/>
</dbReference>
<dbReference type="Pfam" id="PF13715">
    <property type="entry name" value="CarbopepD_reg_2"/>
    <property type="match status" value="1"/>
</dbReference>
<evidence type="ECO:0000256" key="8">
    <source>
        <dbReference type="SAM" id="SignalP"/>
    </source>
</evidence>
<protein>
    <submittedName>
        <fullName evidence="10">TonB-dependent receptor</fullName>
    </submittedName>
</protein>
<dbReference type="FunFam" id="2.60.40.1120:FF:000003">
    <property type="entry name" value="Outer membrane protein Omp121"/>
    <property type="match status" value="1"/>
</dbReference>
<dbReference type="InterPro" id="IPR008969">
    <property type="entry name" value="CarboxyPept-like_regulatory"/>
</dbReference>
<dbReference type="InterPro" id="IPR023997">
    <property type="entry name" value="TonB-dep_OMP_SusC/RagA_CS"/>
</dbReference>
<sequence length="992" mass="109186">MLVRSSLALCFLFFAMQSVAQVTGTVSDESGESLPGVSVVVKGTTVGTTTDATGSYSIQANPNQTLSFSFVGYVAQEVVVGNRNVINVSLSTDAAALDEVVVVGYGTQKKSQLTGAISTVKAQDIKDLPIENTQQALQGRVAGVDVMQAGSKPGTQPRVVIRGRRSPNASSDPLYVLDGIPLAGGIGDINPNDIASMEVLKDASATAIYGARGANGVVLITSRRGSTTGKPTIFYDAYYGISEALNTFEFMNGEQFAAAKREAYRLKNADGTLGDLRPDSEVFTDVELDGIAAGRSTDYVNGLLRQGNRMNHSFGVAGGSEKTKYYMSLNYYKDNGIIYNQDYGRSVLRVNLDHQLSKNISMGMSSFINYSVRNGESFNPLGGAMRENPLGVPYNPDGSLNFLPTEDGLRSNPFSEIVEGANVDRRRTNRMFSGLYAQAQIIDGLTYRLNFGPDFQIDKRDVFQGRFTNARRLAPPRALTDNATRFNYTIENILNYNKNFGGKHDLNITAVQSLQKDNFETNGITVQDIPSETQQFYNFGNAAIIENVRSNLEQWAILSYMGRINYGFNDKYLLTATLRADGASRFGANTKWGYFPGVALAWNLSSEEFMKSVSAVDMAKVRVSYGTIGNQAISPYQTQGLLSKVPYNFGDAAYFGYAPSTIGNPDLRWESSTTFNVGLDFSLFRGRVYGTLEYYDVTTSDLLLSRNLPPSIGFTQVTTNVGATRNNGIEGTFSTVNVDNRNGFKWSTDFQFFKNKEQFVELPNGDDEGNGWFIGQPLSVIYDWEKIGIWQSNEFDEARSYGAEVGEIKIRDVNGDGAYSGADRVIQGSGIPKFSGGITNRFKFNNFDFSFFVYARLGQKIRSNFHTSNNTLFGRYNNIVVDYWTPSNPTNETPRPNQNQEFPVRNSALNIFDGSFVKIRNINFGYRFAPEVANKMGMQSLRLYSSIQQPFIFAPFVSKYNGIDPETDIDASLDGNVTPSAWTATVGINVTF</sequence>
<comment type="similarity">
    <text evidence="7">Belongs to the TonB-dependent receptor family.</text>
</comment>
<keyword evidence="2 7" id="KW-0813">Transport</keyword>
<dbReference type="InterPro" id="IPR036942">
    <property type="entry name" value="Beta-barrel_TonB_sf"/>
</dbReference>
<keyword evidence="3 7" id="KW-1134">Transmembrane beta strand</keyword>
<evidence type="ECO:0000256" key="3">
    <source>
        <dbReference type="ARBA" id="ARBA00022452"/>
    </source>
</evidence>
<dbReference type="InterPro" id="IPR023996">
    <property type="entry name" value="TonB-dep_OMP_SusC/RagA"/>
</dbReference>
<evidence type="ECO:0000256" key="7">
    <source>
        <dbReference type="PROSITE-ProRule" id="PRU01360"/>
    </source>
</evidence>
<keyword evidence="8" id="KW-0732">Signal</keyword>
<feature type="chain" id="PRO_5006136535" evidence="8">
    <location>
        <begin position="21"/>
        <end position="992"/>
    </location>
</feature>
<evidence type="ECO:0000259" key="9">
    <source>
        <dbReference type="Pfam" id="PF07715"/>
    </source>
</evidence>
<dbReference type="Gene3D" id="2.40.170.20">
    <property type="entry name" value="TonB-dependent receptor, beta-barrel domain"/>
    <property type="match status" value="1"/>
</dbReference>
<evidence type="ECO:0000313" key="10">
    <source>
        <dbReference type="EMBL" id="KPM49081.1"/>
    </source>
</evidence>
<dbReference type="SUPFAM" id="SSF49464">
    <property type="entry name" value="Carboxypeptidase regulatory domain-like"/>
    <property type="match status" value="1"/>
</dbReference>
<dbReference type="Pfam" id="PF07715">
    <property type="entry name" value="Plug"/>
    <property type="match status" value="1"/>
</dbReference>
<gene>
    <name evidence="10" type="ORF">AFM12_10455</name>
</gene>